<evidence type="ECO:0000256" key="1">
    <source>
        <dbReference type="PROSITE-ProRule" id="PRU00023"/>
    </source>
</evidence>
<dbReference type="RefSeq" id="XP_009841999.1">
    <property type="nucleotide sequence ID" value="XM_009843697.1"/>
</dbReference>
<dbReference type="PANTHER" id="PTHR24118:SF100">
    <property type="entry name" value="FYVE-TYPE DOMAIN-CONTAINING PROTEIN"/>
    <property type="match status" value="1"/>
</dbReference>
<dbReference type="InterPro" id="IPR036770">
    <property type="entry name" value="Ankyrin_rpt-contain_sf"/>
</dbReference>
<feature type="repeat" description="ANK" evidence="1">
    <location>
        <begin position="624"/>
        <end position="656"/>
    </location>
</feature>
<keyword evidence="1" id="KW-0040">ANK repeat</keyword>
<feature type="repeat" description="ANK" evidence="1">
    <location>
        <begin position="657"/>
        <end position="689"/>
    </location>
</feature>
<reference evidence="3" key="1">
    <citation type="submission" date="2013-12" db="EMBL/GenBank/DDBJ databases">
        <title>The Genome Sequence of Aphanomyces astaci APO3.</title>
        <authorList>
            <consortium name="The Broad Institute Genomics Platform"/>
            <person name="Russ C."/>
            <person name="Tyler B."/>
            <person name="van West P."/>
            <person name="Dieguez-Uribeondo J."/>
            <person name="Young S.K."/>
            <person name="Zeng Q."/>
            <person name="Gargeya S."/>
            <person name="Fitzgerald M."/>
            <person name="Abouelleil A."/>
            <person name="Alvarado L."/>
            <person name="Chapman S.B."/>
            <person name="Gainer-Dewar J."/>
            <person name="Goldberg J."/>
            <person name="Griggs A."/>
            <person name="Gujja S."/>
            <person name="Hansen M."/>
            <person name="Howarth C."/>
            <person name="Imamovic A."/>
            <person name="Ireland A."/>
            <person name="Larimer J."/>
            <person name="McCowan C."/>
            <person name="Murphy C."/>
            <person name="Pearson M."/>
            <person name="Poon T.W."/>
            <person name="Priest M."/>
            <person name="Roberts A."/>
            <person name="Saif S."/>
            <person name="Shea T."/>
            <person name="Sykes S."/>
            <person name="Wortman J."/>
            <person name="Nusbaum C."/>
            <person name="Birren B."/>
        </authorList>
    </citation>
    <scope>NUCLEOTIDE SEQUENCE [LARGE SCALE GENOMIC DNA]</scope>
    <source>
        <strain evidence="3">APO3</strain>
    </source>
</reference>
<dbReference type="Gene3D" id="1.25.40.20">
    <property type="entry name" value="Ankyrin repeat-containing domain"/>
    <property type="match status" value="5"/>
</dbReference>
<dbReference type="SUPFAM" id="SSF48403">
    <property type="entry name" value="Ankyrin repeat"/>
    <property type="match status" value="2"/>
</dbReference>
<evidence type="ECO:0000313" key="3">
    <source>
        <dbReference type="EMBL" id="ETV68566.1"/>
    </source>
</evidence>
<dbReference type="AlphaFoldDB" id="W4FNR3"/>
<feature type="compositionally biased region" description="Basic and acidic residues" evidence="2">
    <location>
        <begin position="235"/>
        <end position="249"/>
    </location>
</feature>
<feature type="compositionally biased region" description="Basic and acidic residues" evidence="2">
    <location>
        <begin position="258"/>
        <end position="273"/>
    </location>
</feature>
<name>W4FNR3_APHAT</name>
<dbReference type="InterPro" id="IPR002110">
    <property type="entry name" value="Ankyrin_rpt"/>
</dbReference>
<dbReference type="Pfam" id="PF13637">
    <property type="entry name" value="Ank_4"/>
    <property type="match status" value="1"/>
</dbReference>
<dbReference type="Pfam" id="PF00023">
    <property type="entry name" value="Ank"/>
    <property type="match status" value="1"/>
</dbReference>
<evidence type="ECO:0000256" key="2">
    <source>
        <dbReference type="SAM" id="MobiDB-lite"/>
    </source>
</evidence>
<dbReference type="EMBL" id="KI913184">
    <property type="protein sequence ID" value="ETV68566.1"/>
    <property type="molecule type" value="Genomic_DNA"/>
</dbReference>
<feature type="compositionally biased region" description="Polar residues" evidence="2">
    <location>
        <begin position="1"/>
        <end position="21"/>
    </location>
</feature>
<sequence length="965" mass="104027">MSLQPIQSPSRPSALSNFAAQNNNTTTPPLSNLKPTELNSLRAATPKHELTSPTQSKPQTSASASFAKLEPPSNSLMPKHSTALSSFAAHEAAATSHKPPATSSSALSSFAASEGLAPLKKISALASFAAHDTTLVPSTLPTSSLKSPLGKYGRPLGSIGLNVDIPVEAKEHEQNEVEIDDNCDAKSIEKALPTKVEAKGVRSASRHSRVSRSDFPKEHTRHSSSSDDNDDDDTSDVKESETSDDEPKGTRVASKASMYDDKEIAAAHDHKESSQNGKPRQRRPPPLAFTAKFSIHEPILHAIVKEDVTELKQFLASSSLAHLGTIRDDMNRTVMQYAVGLGNQDICTVVLGYPQTCGCAPASPLKHHDTSPRRRQRPSSPSKPHCSPKSPNSHDTAAGLAILLFGLLEPVDCHRRNVLHYMCHSKNPHVSQFIHDHPCIVRCIRKHIGHFDVQDDFGMYPLSYAALNGHRSSISECFQLGCGTDYDEADVAAILDAAAPDTSLRRALLDGFELVDRQRKASPKRPDQCAVSIQPRMEYFGQTDINLSSGSVLQTSLHKIAQFGCVDALDYALSHNADVNAVDANGWTALHYCAANLDHEEATAAIASALLACDTVDLNVPSMQGRTPLHIAASAGRDDVLQLLLLHGANLNAVDDHGMTPLHASALAGHVSVAHSLLVATLDATSLGSNDSKIAITLHHRRTCTKENALHIAARAGHIHMVRLLCAWDVEGRDWSREKDCHGHTPIQVAKNSVTREAFTNVWQAAWDGHPDKLQACLHDRRSRLDDDLAPTPRSHKTLLHLAVMGFAREGAATTKKLGHSRSLDANVEARYGQTIRLARQALEASGQSPSAGDDVGVTPLMLAAACGSVLLAQELVAQSSNDSVGATDGRGNTALHYAYAYCHGPMARWIERQDADQAAVENDDHLTPLDVSGFRHKIHPSCENSNRGQLPDEESKEGDGHDGL</sequence>
<dbReference type="VEuPathDB" id="FungiDB:H257_15549"/>
<dbReference type="PROSITE" id="PS50297">
    <property type="entry name" value="ANK_REP_REGION"/>
    <property type="match status" value="2"/>
</dbReference>
<accession>W4FNR3</accession>
<feature type="compositionally biased region" description="Low complexity" evidence="2">
    <location>
        <begin position="83"/>
        <end position="105"/>
    </location>
</feature>
<feature type="compositionally biased region" description="Low complexity" evidence="2">
    <location>
        <begin position="22"/>
        <end position="36"/>
    </location>
</feature>
<dbReference type="Pfam" id="PF12796">
    <property type="entry name" value="Ank_2"/>
    <property type="match status" value="2"/>
</dbReference>
<protein>
    <submittedName>
        <fullName evidence="3">Uncharacterized protein</fullName>
    </submittedName>
</protein>
<dbReference type="SMART" id="SM00248">
    <property type="entry name" value="ANK"/>
    <property type="match status" value="10"/>
</dbReference>
<proteinExistence type="predicted"/>
<organism evidence="3">
    <name type="scientific">Aphanomyces astaci</name>
    <name type="common">Crayfish plague agent</name>
    <dbReference type="NCBI Taxonomy" id="112090"/>
    <lineage>
        <taxon>Eukaryota</taxon>
        <taxon>Sar</taxon>
        <taxon>Stramenopiles</taxon>
        <taxon>Oomycota</taxon>
        <taxon>Saprolegniomycetes</taxon>
        <taxon>Saprolegniales</taxon>
        <taxon>Verrucalvaceae</taxon>
        <taxon>Aphanomyces</taxon>
    </lineage>
</organism>
<feature type="region of interest" description="Disordered" evidence="2">
    <location>
        <begin position="363"/>
        <end position="394"/>
    </location>
</feature>
<feature type="region of interest" description="Disordered" evidence="2">
    <location>
        <begin position="1"/>
        <end position="105"/>
    </location>
</feature>
<gene>
    <name evidence="3" type="ORF">H257_15549</name>
</gene>
<dbReference type="PROSITE" id="PS50088">
    <property type="entry name" value="ANK_REPEAT"/>
    <property type="match status" value="2"/>
</dbReference>
<dbReference type="GeneID" id="20817545"/>
<dbReference type="PANTHER" id="PTHR24118">
    <property type="entry name" value="POTE ANKYRIN DOMAIN"/>
    <property type="match status" value="1"/>
</dbReference>
<feature type="region of interest" description="Disordered" evidence="2">
    <location>
        <begin position="932"/>
        <end position="965"/>
    </location>
</feature>
<feature type="compositionally biased region" description="Polar residues" evidence="2">
    <location>
        <begin position="51"/>
        <end position="64"/>
    </location>
</feature>
<dbReference type="STRING" id="112090.W4FNR3"/>
<dbReference type="OrthoDB" id="71354at2759"/>
<feature type="compositionally biased region" description="Low complexity" evidence="2">
    <location>
        <begin position="378"/>
        <end position="394"/>
    </location>
</feature>
<feature type="region of interest" description="Disordered" evidence="2">
    <location>
        <begin position="194"/>
        <end position="286"/>
    </location>
</feature>